<evidence type="ECO:0000313" key="2">
    <source>
        <dbReference type="Proteomes" id="UP001056120"/>
    </source>
</evidence>
<organism evidence="1 2">
    <name type="scientific">Smallanthus sonchifolius</name>
    <dbReference type="NCBI Taxonomy" id="185202"/>
    <lineage>
        <taxon>Eukaryota</taxon>
        <taxon>Viridiplantae</taxon>
        <taxon>Streptophyta</taxon>
        <taxon>Embryophyta</taxon>
        <taxon>Tracheophyta</taxon>
        <taxon>Spermatophyta</taxon>
        <taxon>Magnoliopsida</taxon>
        <taxon>eudicotyledons</taxon>
        <taxon>Gunneridae</taxon>
        <taxon>Pentapetalae</taxon>
        <taxon>asterids</taxon>
        <taxon>campanulids</taxon>
        <taxon>Asterales</taxon>
        <taxon>Asteraceae</taxon>
        <taxon>Asteroideae</taxon>
        <taxon>Heliantheae alliance</taxon>
        <taxon>Millerieae</taxon>
        <taxon>Smallanthus</taxon>
    </lineage>
</organism>
<accession>A0ACB9IB59</accession>
<keyword evidence="2" id="KW-1185">Reference proteome</keyword>
<evidence type="ECO:0000313" key="1">
    <source>
        <dbReference type="EMBL" id="KAI3804716.1"/>
    </source>
</evidence>
<reference evidence="2" key="1">
    <citation type="journal article" date="2022" name="Mol. Ecol. Resour.">
        <title>The genomes of chicory, endive, great burdock and yacon provide insights into Asteraceae palaeo-polyploidization history and plant inulin production.</title>
        <authorList>
            <person name="Fan W."/>
            <person name="Wang S."/>
            <person name="Wang H."/>
            <person name="Wang A."/>
            <person name="Jiang F."/>
            <person name="Liu H."/>
            <person name="Zhao H."/>
            <person name="Xu D."/>
            <person name="Zhang Y."/>
        </authorList>
    </citation>
    <scope>NUCLEOTIDE SEQUENCE [LARGE SCALE GENOMIC DNA]</scope>
    <source>
        <strain evidence="2">cv. Yunnan</strain>
    </source>
</reference>
<proteinExistence type="predicted"/>
<gene>
    <name evidence="1" type="ORF">L1987_26469</name>
</gene>
<comment type="caution">
    <text evidence="1">The sequence shown here is derived from an EMBL/GenBank/DDBJ whole genome shotgun (WGS) entry which is preliminary data.</text>
</comment>
<reference evidence="1 2" key="2">
    <citation type="journal article" date="2022" name="Mol. Ecol. Resour.">
        <title>The genomes of chicory, endive, great burdock and yacon provide insights into Asteraceae paleo-polyploidization history and plant inulin production.</title>
        <authorList>
            <person name="Fan W."/>
            <person name="Wang S."/>
            <person name="Wang H."/>
            <person name="Wang A."/>
            <person name="Jiang F."/>
            <person name="Liu H."/>
            <person name="Zhao H."/>
            <person name="Xu D."/>
            <person name="Zhang Y."/>
        </authorList>
    </citation>
    <scope>NUCLEOTIDE SEQUENCE [LARGE SCALE GENOMIC DNA]</scope>
    <source>
        <strain evidence="2">cv. Yunnan</strain>
        <tissue evidence="1">Leaves</tissue>
    </source>
</reference>
<dbReference type="EMBL" id="CM042026">
    <property type="protein sequence ID" value="KAI3804716.1"/>
    <property type="molecule type" value="Genomic_DNA"/>
</dbReference>
<name>A0ACB9IB59_9ASTR</name>
<dbReference type="Proteomes" id="UP001056120">
    <property type="component" value="Linkage Group LG09"/>
</dbReference>
<protein>
    <submittedName>
        <fullName evidence="1">Uncharacterized protein</fullName>
    </submittedName>
</protein>
<sequence>MKCLLETSRVGMRLSLGWLKGTVRKKLYNSSQRWRGSAPPGCLRSQDCQALGWVFRSVKRGELQRGLESVTGKLLESGENVKNTGKEWAGHLKQTEENLPENVTANRA</sequence>